<proteinExistence type="predicted"/>
<dbReference type="Proteomes" id="UP000663870">
    <property type="component" value="Unassembled WGS sequence"/>
</dbReference>
<gene>
    <name evidence="2" type="ORF">JXQ802_LOCUS21737</name>
</gene>
<feature type="signal peptide" evidence="1">
    <location>
        <begin position="1"/>
        <end position="24"/>
    </location>
</feature>
<keyword evidence="3" id="KW-1185">Reference proteome</keyword>
<comment type="caution">
    <text evidence="2">The sequence shown here is derived from an EMBL/GenBank/DDBJ whole genome shotgun (WGS) entry which is preliminary data.</text>
</comment>
<name>A0A814SQD9_9BILA</name>
<accession>A0A814SQD9</accession>
<evidence type="ECO:0000313" key="3">
    <source>
        <dbReference type="Proteomes" id="UP000663870"/>
    </source>
</evidence>
<dbReference type="AlphaFoldDB" id="A0A814SQD9"/>
<dbReference type="EMBL" id="CAJNOL010000646">
    <property type="protein sequence ID" value="CAF1151183.1"/>
    <property type="molecule type" value="Genomic_DNA"/>
</dbReference>
<organism evidence="2 3">
    <name type="scientific">Rotaria sordida</name>
    <dbReference type="NCBI Taxonomy" id="392033"/>
    <lineage>
        <taxon>Eukaryota</taxon>
        <taxon>Metazoa</taxon>
        <taxon>Spiralia</taxon>
        <taxon>Gnathifera</taxon>
        <taxon>Rotifera</taxon>
        <taxon>Eurotatoria</taxon>
        <taxon>Bdelloidea</taxon>
        <taxon>Philodinida</taxon>
        <taxon>Philodinidae</taxon>
        <taxon>Rotaria</taxon>
    </lineage>
</organism>
<keyword evidence="1" id="KW-0732">Signal</keyword>
<protein>
    <submittedName>
        <fullName evidence="2">Uncharacterized protein</fullName>
    </submittedName>
</protein>
<sequence length="67" mass="7247">MIKSFAVFLLIVCVFATLTVISEACGGHDSACVGTNGHQGSCCRGMHCQKNDPTWAYGRCYYNPGKK</sequence>
<evidence type="ECO:0000313" key="2">
    <source>
        <dbReference type="EMBL" id="CAF1151183.1"/>
    </source>
</evidence>
<reference evidence="2" key="1">
    <citation type="submission" date="2021-02" db="EMBL/GenBank/DDBJ databases">
        <authorList>
            <person name="Nowell W R."/>
        </authorList>
    </citation>
    <scope>NUCLEOTIDE SEQUENCE</scope>
</reference>
<evidence type="ECO:0000256" key="1">
    <source>
        <dbReference type="SAM" id="SignalP"/>
    </source>
</evidence>
<feature type="chain" id="PRO_5032828492" evidence="1">
    <location>
        <begin position="25"/>
        <end position="67"/>
    </location>
</feature>